<evidence type="ECO:0000259" key="4">
    <source>
        <dbReference type="PROSITE" id="PS01186"/>
    </source>
</evidence>
<keyword evidence="2" id="KW-1133">Transmembrane helix</keyword>
<feature type="compositionally biased region" description="Acidic residues" evidence="1">
    <location>
        <begin position="387"/>
        <end position="401"/>
    </location>
</feature>
<dbReference type="AlphaFoldDB" id="A0AAV7IIT8"/>
<gene>
    <name evidence="5" type="ORF">KQX54_003255</name>
</gene>
<dbReference type="EMBL" id="JAHXZJ010001492">
    <property type="protein sequence ID" value="KAH0551935.1"/>
    <property type="molecule type" value="Genomic_DNA"/>
</dbReference>
<comment type="caution">
    <text evidence="5">The sequence shown here is derived from an EMBL/GenBank/DDBJ whole genome shotgun (WGS) entry which is preliminary data.</text>
</comment>
<keyword evidence="3" id="KW-0732">Signal</keyword>
<name>A0AAV7IIT8_COTGL</name>
<feature type="domain" description="EGF-like" evidence="4">
    <location>
        <begin position="236"/>
        <end position="251"/>
    </location>
</feature>
<protein>
    <recommendedName>
        <fullName evidence="4">EGF-like domain-containing protein</fullName>
    </recommendedName>
</protein>
<proteinExistence type="predicted"/>
<evidence type="ECO:0000313" key="6">
    <source>
        <dbReference type="Proteomes" id="UP000826195"/>
    </source>
</evidence>
<feature type="transmembrane region" description="Helical" evidence="2">
    <location>
        <begin position="315"/>
        <end position="338"/>
    </location>
</feature>
<evidence type="ECO:0000256" key="3">
    <source>
        <dbReference type="SAM" id="SignalP"/>
    </source>
</evidence>
<evidence type="ECO:0000256" key="2">
    <source>
        <dbReference type="SAM" id="Phobius"/>
    </source>
</evidence>
<sequence length="424" mass="47531">MIMIMIKFKIISILFLFSAASSMSVEQCIPSGVECNLKEDDINCCNSEERCIMKEEINNGTSVFICSLPALNCKKNHFEKNRTCVPMIGAKCKKSLCHGIDHLVCRNRKCRCKRNYFPSKDNKACFQYALKVGNFCANEKSCERIKFSECKESKCQCRDGYSLIGDKCLPKLRGAPCHSDDECSHANGLCISGTCDCFHRYSKFDDRCPPINFNKCSAEEPCTIKNSNCHPIVKICLCNEGYVSNLRGVACEKIGALGQLIIPIRNHIEYCDVNTDTTCRVISNNEFAGNLSISAFGILLVFMAIFGSIMNNNKFLIASLAIDAIQLIILPFVSWYILSSYENHDYGAVVEPLVNYAYMGIIMVYMILAISRYEEIKSSKMYPLADEADDQEPGAENEDEKDLPKNGNVEGSFRGTQEGKPEKF</sequence>
<keyword evidence="2" id="KW-0812">Transmembrane</keyword>
<organism evidence="5 6">
    <name type="scientific">Cotesia glomerata</name>
    <name type="common">Lepidopteran parasitic wasp</name>
    <name type="synonym">Apanteles glomeratus</name>
    <dbReference type="NCBI Taxonomy" id="32391"/>
    <lineage>
        <taxon>Eukaryota</taxon>
        <taxon>Metazoa</taxon>
        <taxon>Ecdysozoa</taxon>
        <taxon>Arthropoda</taxon>
        <taxon>Hexapoda</taxon>
        <taxon>Insecta</taxon>
        <taxon>Pterygota</taxon>
        <taxon>Neoptera</taxon>
        <taxon>Endopterygota</taxon>
        <taxon>Hymenoptera</taxon>
        <taxon>Apocrita</taxon>
        <taxon>Ichneumonoidea</taxon>
        <taxon>Braconidae</taxon>
        <taxon>Microgastrinae</taxon>
        <taxon>Cotesia</taxon>
    </lineage>
</organism>
<dbReference type="Proteomes" id="UP000826195">
    <property type="component" value="Unassembled WGS sequence"/>
</dbReference>
<evidence type="ECO:0000313" key="5">
    <source>
        <dbReference type="EMBL" id="KAH0551935.1"/>
    </source>
</evidence>
<keyword evidence="2" id="KW-0472">Membrane</keyword>
<dbReference type="PANTHER" id="PTHR39069">
    <property type="entry name" value="ECDYSONE-INDUCIBLE GENE E1, ISOFORM A"/>
    <property type="match status" value="1"/>
</dbReference>
<keyword evidence="6" id="KW-1185">Reference proteome</keyword>
<feature type="transmembrane region" description="Helical" evidence="2">
    <location>
        <begin position="353"/>
        <end position="371"/>
    </location>
</feature>
<feature type="transmembrane region" description="Helical" evidence="2">
    <location>
        <begin position="287"/>
        <end position="308"/>
    </location>
</feature>
<dbReference type="PANTHER" id="PTHR39069:SF8">
    <property type="entry name" value="FI17111P1"/>
    <property type="match status" value="1"/>
</dbReference>
<evidence type="ECO:0000256" key="1">
    <source>
        <dbReference type="SAM" id="MobiDB-lite"/>
    </source>
</evidence>
<dbReference type="SMART" id="SM00181">
    <property type="entry name" value="EGF"/>
    <property type="match status" value="3"/>
</dbReference>
<dbReference type="InterPro" id="IPR000742">
    <property type="entry name" value="EGF"/>
</dbReference>
<feature type="chain" id="PRO_5043395218" description="EGF-like domain-containing protein" evidence="3">
    <location>
        <begin position="23"/>
        <end position="424"/>
    </location>
</feature>
<reference evidence="5 6" key="1">
    <citation type="journal article" date="2021" name="J. Hered.">
        <title>A chromosome-level genome assembly of the parasitoid wasp, Cotesia glomerata (Hymenoptera: Braconidae).</title>
        <authorList>
            <person name="Pinto B.J."/>
            <person name="Weis J.J."/>
            <person name="Gamble T."/>
            <person name="Ode P.J."/>
            <person name="Paul R."/>
            <person name="Zaspel J.M."/>
        </authorList>
    </citation>
    <scope>NUCLEOTIDE SEQUENCE [LARGE SCALE GENOMIC DNA]</scope>
    <source>
        <strain evidence="5">CgM1</strain>
    </source>
</reference>
<accession>A0AAV7IIT8</accession>
<feature type="signal peptide" evidence="3">
    <location>
        <begin position="1"/>
        <end position="22"/>
    </location>
</feature>
<dbReference type="PROSITE" id="PS01186">
    <property type="entry name" value="EGF_2"/>
    <property type="match status" value="1"/>
</dbReference>
<feature type="region of interest" description="Disordered" evidence="1">
    <location>
        <begin position="387"/>
        <end position="424"/>
    </location>
</feature>